<evidence type="ECO:0000313" key="1">
    <source>
        <dbReference type="EMBL" id="NJP96141.1"/>
    </source>
</evidence>
<proteinExistence type="predicted"/>
<keyword evidence="2" id="KW-1185">Reference proteome</keyword>
<gene>
    <name evidence="1" type="ORF">HCN51_43050</name>
</gene>
<protein>
    <submittedName>
        <fullName evidence="1">Uncharacterized protein</fullName>
    </submittedName>
</protein>
<sequence length="162" mass="16657">MPSSGTYHGSSRAQGGRRRLHAAVTGAVLIATALAAPRPAVAAADTPWLNLSQDGYASFSLPAAAVEASVGQVSQVVIEGNFGPSATWAEYGLTRRGDVWSGVLGPLKPGLYSYQVTGDDTKGLKDPTNSTGVASKPLWSTFFVPGESVRLLADVPQGQGGT</sequence>
<dbReference type="EMBL" id="JAATEP010000045">
    <property type="protein sequence ID" value="NJP96141.1"/>
    <property type="molecule type" value="Genomic_DNA"/>
</dbReference>
<dbReference type="Proteomes" id="UP000696294">
    <property type="component" value="Unassembled WGS sequence"/>
</dbReference>
<accession>A0ABX1BLI7</accession>
<dbReference type="RefSeq" id="WP_206068546.1">
    <property type="nucleotide sequence ID" value="NZ_JAATEP010000045.1"/>
</dbReference>
<reference evidence="1 2" key="1">
    <citation type="submission" date="2020-03" db="EMBL/GenBank/DDBJ databases">
        <title>WGS of actinomycetes isolated from Thailand.</title>
        <authorList>
            <person name="Thawai C."/>
        </authorList>
    </citation>
    <scope>NUCLEOTIDE SEQUENCE [LARGE SCALE GENOMIC DNA]</scope>
    <source>
        <strain evidence="1 2">FMUSA5-5</strain>
    </source>
</reference>
<evidence type="ECO:0000313" key="2">
    <source>
        <dbReference type="Proteomes" id="UP000696294"/>
    </source>
</evidence>
<comment type="caution">
    <text evidence="1">The sequence shown here is derived from an EMBL/GenBank/DDBJ whole genome shotgun (WGS) entry which is preliminary data.</text>
</comment>
<name>A0ABX1BLI7_9ACTN</name>
<feature type="non-terminal residue" evidence="1">
    <location>
        <position position="162"/>
    </location>
</feature>
<organism evidence="1 2">
    <name type="scientific">Nonomuraea composti</name>
    <dbReference type="NCBI Taxonomy" id="2720023"/>
    <lineage>
        <taxon>Bacteria</taxon>
        <taxon>Bacillati</taxon>
        <taxon>Actinomycetota</taxon>
        <taxon>Actinomycetes</taxon>
        <taxon>Streptosporangiales</taxon>
        <taxon>Streptosporangiaceae</taxon>
        <taxon>Nonomuraea</taxon>
    </lineage>
</organism>